<dbReference type="Pfam" id="PF23914">
    <property type="entry name" value="TPR_CcmH_CycH"/>
    <property type="match status" value="1"/>
</dbReference>
<dbReference type="GO" id="GO:0017004">
    <property type="term" value="P:cytochrome complex assembly"/>
    <property type="evidence" value="ECO:0007669"/>
    <property type="project" value="UniProtKB-KW"/>
</dbReference>
<dbReference type="AlphaFoldDB" id="A0A3N4W9K0"/>
<dbReference type="PANTHER" id="PTHR47870:SF1">
    <property type="entry name" value="CYTOCHROME C-TYPE BIOGENESIS PROTEIN CCMH"/>
    <property type="match status" value="1"/>
</dbReference>
<feature type="transmembrane region" description="Helical" evidence="6">
    <location>
        <begin position="6"/>
        <end position="23"/>
    </location>
</feature>
<dbReference type="PROSITE" id="PS51257">
    <property type="entry name" value="PROKAR_LIPOPROTEIN"/>
    <property type="match status" value="1"/>
</dbReference>
<evidence type="ECO:0000259" key="7">
    <source>
        <dbReference type="Pfam" id="PF23914"/>
    </source>
</evidence>
<evidence type="ECO:0000256" key="2">
    <source>
        <dbReference type="ARBA" id="ARBA00022737"/>
    </source>
</evidence>
<keyword evidence="2" id="KW-0677">Repeat</keyword>
<dbReference type="PROSITE" id="PS50005">
    <property type="entry name" value="TPR"/>
    <property type="match status" value="1"/>
</dbReference>
<dbReference type="SMART" id="SM00028">
    <property type="entry name" value="TPR"/>
    <property type="match status" value="2"/>
</dbReference>
<keyword evidence="9" id="KW-1185">Reference proteome</keyword>
<evidence type="ECO:0000313" key="8">
    <source>
        <dbReference type="EMBL" id="RPE82780.1"/>
    </source>
</evidence>
<dbReference type="GO" id="GO:0030313">
    <property type="term" value="C:cell envelope"/>
    <property type="evidence" value="ECO:0007669"/>
    <property type="project" value="UniProtKB-SubCell"/>
</dbReference>
<dbReference type="GO" id="GO:0005886">
    <property type="term" value="C:plasma membrane"/>
    <property type="evidence" value="ECO:0007669"/>
    <property type="project" value="TreeGrafter"/>
</dbReference>
<dbReference type="OrthoDB" id="9776053at2"/>
<keyword evidence="6" id="KW-1133">Transmembrane helix</keyword>
<evidence type="ECO:0000313" key="9">
    <source>
        <dbReference type="Proteomes" id="UP000281691"/>
    </source>
</evidence>
<evidence type="ECO:0000256" key="6">
    <source>
        <dbReference type="SAM" id="Phobius"/>
    </source>
</evidence>
<evidence type="ECO:0000256" key="5">
    <source>
        <dbReference type="PROSITE-ProRule" id="PRU00339"/>
    </source>
</evidence>
<dbReference type="InterPro" id="IPR051263">
    <property type="entry name" value="C-type_cytochrome_biogenesis"/>
</dbReference>
<reference evidence="8 9" key="1">
    <citation type="submission" date="2018-11" db="EMBL/GenBank/DDBJ databases">
        <title>Genomic Encyclopedia of Type Strains, Phase IV (KMG-IV): sequencing the most valuable type-strain genomes for metagenomic binning, comparative biology and taxonomic classification.</title>
        <authorList>
            <person name="Goeker M."/>
        </authorList>
    </citation>
    <scope>NUCLEOTIDE SEQUENCE [LARGE SCALE GENOMIC DNA]</scope>
    <source>
        <strain evidence="8 9">DSM 27238</strain>
    </source>
</reference>
<gene>
    <name evidence="8" type="ORF">EDC46_1452</name>
</gene>
<name>A0A3N4W9K0_9PAST</name>
<proteinExistence type="predicted"/>
<protein>
    <submittedName>
        <fullName evidence="8">Cytochrome c-type biogenesis protein CcmI</fullName>
    </submittedName>
</protein>
<dbReference type="Gene3D" id="1.25.40.10">
    <property type="entry name" value="Tetratricopeptide repeat domain"/>
    <property type="match status" value="1"/>
</dbReference>
<dbReference type="RefSeq" id="WP_124211592.1">
    <property type="nucleotide sequence ID" value="NZ_CP016615.1"/>
</dbReference>
<evidence type="ECO:0000256" key="3">
    <source>
        <dbReference type="ARBA" id="ARBA00022748"/>
    </source>
</evidence>
<feature type="domain" description="Cytochrome c-type biogenesis protein H TPR" evidence="7">
    <location>
        <begin position="123"/>
        <end position="274"/>
    </location>
</feature>
<feature type="transmembrane region" description="Helical" evidence="6">
    <location>
        <begin position="93"/>
        <end position="118"/>
    </location>
</feature>
<dbReference type="NCBIfam" id="TIGR03142">
    <property type="entry name" value="cytochro_ccmI"/>
    <property type="match status" value="1"/>
</dbReference>
<dbReference type="InterPro" id="IPR056413">
    <property type="entry name" value="TPR_CcmH_CycH"/>
</dbReference>
<accession>A0A3N4W9K0</accession>
<organism evidence="8 9">
    <name type="scientific">Vespertiliibacter pulmonis</name>
    <dbReference type="NCBI Taxonomy" id="1443036"/>
    <lineage>
        <taxon>Bacteria</taxon>
        <taxon>Pseudomonadati</taxon>
        <taxon>Pseudomonadota</taxon>
        <taxon>Gammaproteobacteria</taxon>
        <taxon>Pasteurellales</taxon>
        <taxon>Pasteurellaceae</taxon>
        <taxon>Vespertiliibacter</taxon>
    </lineage>
</organism>
<dbReference type="InterPro" id="IPR011990">
    <property type="entry name" value="TPR-like_helical_dom_sf"/>
</dbReference>
<dbReference type="Proteomes" id="UP000281691">
    <property type="component" value="Unassembled WGS sequence"/>
</dbReference>
<dbReference type="SUPFAM" id="SSF48452">
    <property type="entry name" value="TPR-like"/>
    <property type="match status" value="1"/>
</dbReference>
<dbReference type="EMBL" id="RKQP01000004">
    <property type="protein sequence ID" value="RPE82780.1"/>
    <property type="molecule type" value="Genomic_DNA"/>
</dbReference>
<keyword evidence="3" id="KW-0201">Cytochrome c-type biogenesis</keyword>
<evidence type="ECO:0000256" key="4">
    <source>
        <dbReference type="ARBA" id="ARBA00022803"/>
    </source>
</evidence>
<evidence type="ECO:0000256" key="1">
    <source>
        <dbReference type="ARBA" id="ARBA00004196"/>
    </source>
</evidence>
<keyword evidence="4 5" id="KW-0802">TPR repeat</keyword>
<keyword evidence="6" id="KW-0812">Transmembrane</keyword>
<comment type="subcellular location">
    <subcellularLocation>
        <location evidence="1">Cell envelope</location>
    </subcellularLocation>
</comment>
<dbReference type="InterPro" id="IPR017560">
    <property type="entry name" value="Cyt_c_biogenesis_CcmI"/>
</dbReference>
<sequence length="307" mass="35156">MKFWIILAFITLIISCIAFYPLLKKNLHINNQKRDKLNKAFYFNRLQEVEREANEGIIDDPEQTKLELQQSLLEDIPTDNELSLSHKNSLGKIWFIGLLLTLGTVSTAVYLNVGSWFVGTMVENNHKKLDYFYERLKNEENEPLSSEEINQFAIALRVELQSRPQDDSAWFLLGQIGMATENFSMALESYAKATEIKPNNLLYKQKYAEMLMSSNDPKDKMAGEKIIFTIINQDPSNLGALRLLAFSQFEKGEFEMAAKTWEMMLKLLPENDSSRTVIERSIQSALSLMKAQHSSPPVQPSPLPKQP</sequence>
<keyword evidence="6" id="KW-0472">Membrane</keyword>
<comment type="caution">
    <text evidence="8">The sequence shown here is derived from an EMBL/GenBank/DDBJ whole genome shotgun (WGS) entry which is preliminary data.</text>
</comment>
<dbReference type="PANTHER" id="PTHR47870">
    <property type="entry name" value="CYTOCHROME C-TYPE BIOGENESIS PROTEIN CCMH"/>
    <property type="match status" value="1"/>
</dbReference>
<feature type="repeat" description="TPR" evidence="5">
    <location>
        <begin position="167"/>
        <end position="200"/>
    </location>
</feature>
<dbReference type="InterPro" id="IPR019734">
    <property type="entry name" value="TPR_rpt"/>
</dbReference>